<name>S7U0L8_DESML</name>
<organism evidence="9 10">
    <name type="scientific">Desulfococcus multivorans DSM 2059</name>
    <dbReference type="NCBI Taxonomy" id="1121405"/>
    <lineage>
        <taxon>Bacteria</taxon>
        <taxon>Pseudomonadati</taxon>
        <taxon>Thermodesulfobacteriota</taxon>
        <taxon>Desulfobacteria</taxon>
        <taxon>Desulfobacterales</taxon>
        <taxon>Desulfococcaceae</taxon>
        <taxon>Desulfococcus</taxon>
    </lineage>
</organism>
<evidence type="ECO:0000256" key="2">
    <source>
        <dbReference type="ARBA" id="ARBA00022598"/>
    </source>
</evidence>
<gene>
    <name evidence="5" type="primary">rtcA</name>
    <name evidence="9" type="ORF">dsmv_1518</name>
</gene>
<feature type="domain" description="RNA 3'-terminal phosphate cyclase insert" evidence="8">
    <location>
        <begin position="181"/>
        <end position="273"/>
    </location>
</feature>
<dbReference type="AlphaFoldDB" id="S7U0L8"/>
<dbReference type="InterPro" id="IPR036553">
    <property type="entry name" value="RPTC_insert"/>
</dbReference>
<comment type="catalytic activity">
    <reaction evidence="4 5">
        <text>a 3'-end 3'-phospho-ribonucleotide-RNA + ATP = a 3'-end 2',3'-cyclophospho-ribonucleotide-RNA + AMP + diphosphate</text>
        <dbReference type="Rhea" id="RHEA:23976"/>
        <dbReference type="Rhea" id="RHEA-COMP:10463"/>
        <dbReference type="Rhea" id="RHEA-COMP:10464"/>
        <dbReference type="ChEBI" id="CHEBI:30616"/>
        <dbReference type="ChEBI" id="CHEBI:33019"/>
        <dbReference type="ChEBI" id="CHEBI:83062"/>
        <dbReference type="ChEBI" id="CHEBI:83064"/>
        <dbReference type="ChEBI" id="CHEBI:456215"/>
        <dbReference type="EC" id="6.5.1.4"/>
    </reaction>
</comment>
<evidence type="ECO:0000259" key="7">
    <source>
        <dbReference type="Pfam" id="PF01137"/>
    </source>
</evidence>
<keyword evidence="2 5" id="KW-0436">Ligase</keyword>
<comment type="caution">
    <text evidence="5">Lacks conserved residue(s) required for the propagation of feature annotation.</text>
</comment>
<comment type="similarity">
    <text evidence="1 5">Belongs to the RNA 3'-terminal cyclase family. Type 1 subfamily.</text>
</comment>
<dbReference type="SUPFAM" id="SSF55205">
    <property type="entry name" value="EPT/RTPC-like"/>
    <property type="match status" value="2"/>
</dbReference>
<dbReference type="GO" id="GO:0003963">
    <property type="term" value="F:RNA-3'-phosphate cyclase activity"/>
    <property type="evidence" value="ECO:0007669"/>
    <property type="project" value="UniProtKB-UniRule"/>
</dbReference>
<dbReference type="GO" id="GO:0006396">
    <property type="term" value="P:RNA processing"/>
    <property type="evidence" value="ECO:0007669"/>
    <property type="project" value="UniProtKB-UniRule"/>
</dbReference>
<comment type="caution">
    <text evidence="9">The sequence shown here is derived from an EMBL/GenBank/DDBJ whole genome shotgun (WGS) entry which is preliminary data.</text>
</comment>
<feature type="active site" description="Tele-AMP-histidine intermediate" evidence="5">
    <location>
        <position position="307"/>
    </location>
</feature>
<dbReference type="EC" id="6.5.1.4" evidence="5 6"/>
<protein>
    <recommendedName>
        <fullName evidence="5 6">RNA 3'-terminal phosphate cyclase</fullName>
        <shortName evidence="5">RNA cyclase</shortName>
        <shortName evidence="5">RNA-3'-phosphate cyclase</shortName>
        <ecNumber evidence="5 6">6.5.1.4</ecNumber>
    </recommendedName>
</protein>
<comment type="function">
    <text evidence="5">Catalyzes the conversion of 3'-phosphate to a 2',3'-cyclic phosphodiester at the end of RNA. The mechanism of action of the enzyme occurs in 3 steps: (A) adenylation of the enzyme by ATP; (B) transfer of adenylate to an RNA-N3'P to produce RNA-N3'PP5'A; (C) and attack of the adjacent 2'-hydroxyl on the 3'-phosphorus in the diester linkage to produce the cyclic end product. The biological role of this enzyme is unknown but it is likely to function in some aspects of cellular RNA processing.</text>
</comment>
<evidence type="ECO:0000256" key="4">
    <source>
        <dbReference type="ARBA" id="ARBA00024481"/>
    </source>
</evidence>
<dbReference type="NCBIfam" id="NF003246">
    <property type="entry name" value="PRK04204.1-2"/>
    <property type="match status" value="1"/>
</dbReference>
<dbReference type="InterPro" id="IPR013792">
    <property type="entry name" value="RNA3'P_cycl/enolpyr_Trfase_a/b"/>
</dbReference>
<dbReference type="RefSeq" id="WP_020875902.1">
    <property type="nucleotide sequence ID" value="NZ_ATHJ01000063.1"/>
</dbReference>
<dbReference type="InterPro" id="IPR013791">
    <property type="entry name" value="RNA3'-term_phos_cycl_insert"/>
</dbReference>
<evidence type="ECO:0000256" key="3">
    <source>
        <dbReference type="ARBA" id="ARBA00022741"/>
    </source>
</evidence>
<dbReference type="EMBL" id="ATHJ01000063">
    <property type="protein sequence ID" value="EPR42867.1"/>
    <property type="molecule type" value="Genomic_DNA"/>
</dbReference>
<dbReference type="OrthoDB" id="9789235at2"/>
<keyword evidence="5" id="KW-0963">Cytoplasm</keyword>
<dbReference type="Gene3D" id="3.30.360.20">
    <property type="entry name" value="RNA 3'-terminal phosphate cyclase, insert domain"/>
    <property type="match status" value="1"/>
</dbReference>
<dbReference type="InterPro" id="IPR023797">
    <property type="entry name" value="RNA3'_phos_cyclase_dom"/>
</dbReference>
<dbReference type="STRING" id="897.B2D07_13355"/>
<dbReference type="InterPro" id="IPR037136">
    <property type="entry name" value="RNA3'_phos_cyclase_dom_sf"/>
</dbReference>
<dbReference type="GO" id="GO:0005524">
    <property type="term" value="F:ATP binding"/>
    <property type="evidence" value="ECO:0007669"/>
    <property type="project" value="UniProtKB-KW"/>
</dbReference>
<feature type="binding site" evidence="5">
    <location>
        <position position="100"/>
    </location>
    <ligand>
        <name>ATP</name>
        <dbReference type="ChEBI" id="CHEBI:30616"/>
    </ligand>
</feature>
<dbReference type="PIRSF" id="PIRSF005378">
    <property type="entry name" value="RNA3'_term_phos_cycl_euk"/>
    <property type="match status" value="1"/>
</dbReference>
<dbReference type="HAMAP" id="MF_00200">
    <property type="entry name" value="RTC"/>
    <property type="match status" value="1"/>
</dbReference>
<dbReference type="Pfam" id="PF01137">
    <property type="entry name" value="RTC"/>
    <property type="match status" value="1"/>
</dbReference>
<evidence type="ECO:0000256" key="1">
    <source>
        <dbReference type="ARBA" id="ARBA00009206"/>
    </source>
</evidence>
<feature type="domain" description="RNA 3'-terminal phosphate cyclase" evidence="7">
    <location>
        <begin position="8"/>
        <end position="324"/>
    </location>
</feature>
<evidence type="ECO:0000256" key="6">
    <source>
        <dbReference type="NCBIfam" id="TIGR03399"/>
    </source>
</evidence>
<keyword evidence="10" id="KW-1185">Reference proteome</keyword>
<evidence type="ECO:0000313" key="10">
    <source>
        <dbReference type="Proteomes" id="UP000014977"/>
    </source>
</evidence>
<reference evidence="9 10" key="1">
    <citation type="journal article" date="2013" name="Genome Announc.">
        <title>Draft genome sequences for three mercury-methylating, sulfate-reducing bacteria.</title>
        <authorList>
            <person name="Brown S.D."/>
            <person name="Hurt R.A.Jr."/>
            <person name="Gilmour C.C."/>
            <person name="Elias D.A."/>
        </authorList>
    </citation>
    <scope>NUCLEOTIDE SEQUENCE [LARGE SCALE GENOMIC DNA]</scope>
    <source>
        <strain evidence="9 10">DSM 2059</strain>
    </source>
</reference>
<dbReference type="SUPFAM" id="SSF52913">
    <property type="entry name" value="RNA 3'-terminal phosphate cyclase, RPTC, insert domain"/>
    <property type="match status" value="1"/>
</dbReference>
<accession>S7U0L8</accession>
<dbReference type="InterPro" id="IPR017770">
    <property type="entry name" value="RNA3'_term_phos_cyc_type_1"/>
</dbReference>
<dbReference type="GO" id="GO:0005737">
    <property type="term" value="C:cytoplasm"/>
    <property type="evidence" value="ECO:0007669"/>
    <property type="project" value="UniProtKB-SubCell"/>
</dbReference>
<evidence type="ECO:0000313" key="9">
    <source>
        <dbReference type="EMBL" id="EPR42867.1"/>
    </source>
</evidence>
<dbReference type="NCBIfam" id="TIGR03399">
    <property type="entry name" value="RNA_3prim_cycl"/>
    <property type="match status" value="1"/>
</dbReference>
<comment type="subcellular location">
    <subcellularLocation>
        <location evidence="5">Cytoplasm</location>
    </subcellularLocation>
</comment>
<dbReference type="PANTHER" id="PTHR11096">
    <property type="entry name" value="RNA 3' TERMINAL PHOSPHATE CYCLASE"/>
    <property type="match status" value="1"/>
</dbReference>
<dbReference type="InterPro" id="IPR000228">
    <property type="entry name" value="RNA3'_term_phos_cyc"/>
</dbReference>
<dbReference type="PATRIC" id="fig|1121405.3.peg.945"/>
<dbReference type="eggNOG" id="COG0430">
    <property type="taxonomic scope" value="Bacteria"/>
</dbReference>
<dbReference type="Pfam" id="PF05189">
    <property type="entry name" value="RTC_insert"/>
    <property type="match status" value="1"/>
</dbReference>
<dbReference type="PANTHER" id="PTHR11096:SF0">
    <property type="entry name" value="RNA 3'-TERMINAL PHOSPHATE CYCLASE"/>
    <property type="match status" value="1"/>
</dbReference>
<keyword evidence="5" id="KW-0067">ATP-binding</keyword>
<proteinExistence type="inferred from homology"/>
<evidence type="ECO:0000256" key="5">
    <source>
        <dbReference type="HAMAP-Rule" id="MF_00200"/>
    </source>
</evidence>
<dbReference type="Proteomes" id="UP000014977">
    <property type="component" value="Unassembled WGS sequence"/>
</dbReference>
<sequence>MIQIDGAYGEGGGQILRTALALSLATGTPFTITRIRANRNRPGLMRQHLAAVSAATAVGHARTIGAALGAGRLTFQPEGVYPGRYRFDVGSAGSATLVLQAILPPLLTAEGDTRLILEGGTHNPFAPPFDFLDRTFLPMIRRMGPEVTATLARPGFFPAGGGRFQVDIRPCLRLNGFDLLQRGSVNRCSAAAVTAKLPRHIAERELAVIRRHITLKDDCLSVIEVSDSPGPGNIVTLAVESDAVTEIFSGFGRRGVPAEKVAMAVVAEAREYLAADVPVGRRLADQLLVPLALAGRGRFRTLPPSRHTRTNAHVIQQFLEVDITFDAKADGSYEIAVSSRHDATD</sequence>
<keyword evidence="3 5" id="KW-0547">Nucleotide-binding</keyword>
<evidence type="ECO:0000259" key="8">
    <source>
        <dbReference type="Pfam" id="PF05189"/>
    </source>
</evidence>
<dbReference type="Gene3D" id="3.65.10.20">
    <property type="entry name" value="RNA 3'-terminal phosphate cyclase domain"/>
    <property type="match status" value="1"/>
</dbReference>